<evidence type="ECO:0000313" key="1">
    <source>
        <dbReference type="EMBL" id="OCT62819.1"/>
    </source>
</evidence>
<proteinExistence type="predicted"/>
<reference evidence="2" key="1">
    <citation type="journal article" date="2016" name="Nature">
        <title>Genome evolution in the allotetraploid frog Xenopus laevis.</title>
        <authorList>
            <person name="Session A.M."/>
            <person name="Uno Y."/>
            <person name="Kwon T."/>
            <person name="Chapman J.A."/>
            <person name="Toyoda A."/>
            <person name="Takahashi S."/>
            <person name="Fukui A."/>
            <person name="Hikosaka A."/>
            <person name="Suzuki A."/>
            <person name="Kondo M."/>
            <person name="van Heeringen S.J."/>
            <person name="Quigley I."/>
            <person name="Heinz S."/>
            <person name="Ogino H."/>
            <person name="Ochi H."/>
            <person name="Hellsten U."/>
            <person name="Lyons J.B."/>
            <person name="Simakov O."/>
            <person name="Putnam N."/>
            <person name="Stites J."/>
            <person name="Kuroki Y."/>
            <person name="Tanaka T."/>
            <person name="Michiue T."/>
            <person name="Watanabe M."/>
            <person name="Bogdanovic O."/>
            <person name="Lister R."/>
            <person name="Georgiou G."/>
            <person name="Paranjpe S.S."/>
            <person name="van Kruijsbergen I."/>
            <person name="Shu S."/>
            <person name="Carlson J."/>
            <person name="Kinoshita T."/>
            <person name="Ohta Y."/>
            <person name="Mawaribuchi S."/>
            <person name="Jenkins J."/>
            <person name="Grimwood J."/>
            <person name="Schmutz J."/>
            <person name="Mitros T."/>
            <person name="Mozaffari S.V."/>
            <person name="Suzuki Y."/>
            <person name="Haramoto Y."/>
            <person name="Yamamoto T.S."/>
            <person name="Takagi C."/>
            <person name="Heald R."/>
            <person name="Miller K."/>
            <person name="Haudenschild C."/>
            <person name="Kitzman J."/>
            <person name="Nakayama T."/>
            <person name="Izutsu Y."/>
            <person name="Robert J."/>
            <person name="Fortriede J."/>
            <person name="Burns K."/>
            <person name="Lotay V."/>
            <person name="Karimi K."/>
            <person name="Yasuoka Y."/>
            <person name="Dichmann D.S."/>
            <person name="Flajnik M.F."/>
            <person name="Houston D.W."/>
            <person name="Shendure J."/>
            <person name="DuPasquier L."/>
            <person name="Vize P.D."/>
            <person name="Zorn A.M."/>
            <person name="Ito M."/>
            <person name="Marcotte E.M."/>
            <person name="Wallingford J.B."/>
            <person name="Ito Y."/>
            <person name="Asashima M."/>
            <person name="Ueno N."/>
            <person name="Matsuda Y."/>
            <person name="Veenstra G.J."/>
            <person name="Fujiyama A."/>
            <person name="Harland R.M."/>
            <person name="Taira M."/>
            <person name="Rokhsar D.S."/>
        </authorList>
    </citation>
    <scope>NUCLEOTIDE SEQUENCE [LARGE SCALE GENOMIC DNA]</scope>
    <source>
        <strain evidence="2">J</strain>
    </source>
</reference>
<dbReference type="Proteomes" id="UP000694892">
    <property type="component" value="Chromosome 9_10L"/>
</dbReference>
<accession>A0A974BXL3</accession>
<evidence type="ECO:0000313" key="2">
    <source>
        <dbReference type="Proteomes" id="UP000694892"/>
    </source>
</evidence>
<protein>
    <submittedName>
        <fullName evidence="1">Uncharacterized protein</fullName>
    </submittedName>
</protein>
<dbReference type="EMBL" id="CM004482">
    <property type="protein sequence ID" value="OCT62819.1"/>
    <property type="molecule type" value="Genomic_DNA"/>
</dbReference>
<sequence>MINRVIVSLHRSIPQKDNHSHANWILIADYQALAICMCLRPTDCGNWVFSLGKGGLLYSGILKDTHTYSHMKKFGNPS</sequence>
<name>A0A974BXL3_XENLA</name>
<dbReference type="AlphaFoldDB" id="A0A974BXL3"/>
<gene>
    <name evidence="1" type="ORF">XELAEV_18043910mg</name>
</gene>
<organism evidence="1 2">
    <name type="scientific">Xenopus laevis</name>
    <name type="common">African clawed frog</name>
    <dbReference type="NCBI Taxonomy" id="8355"/>
    <lineage>
        <taxon>Eukaryota</taxon>
        <taxon>Metazoa</taxon>
        <taxon>Chordata</taxon>
        <taxon>Craniata</taxon>
        <taxon>Vertebrata</taxon>
        <taxon>Euteleostomi</taxon>
        <taxon>Amphibia</taxon>
        <taxon>Batrachia</taxon>
        <taxon>Anura</taxon>
        <taxon>Pipoidea</taxon>
        <taxon>Pipidae</taxon>
        <taxon>Xenopodinae</taxon>
        <taxon>Xenopus</taxon>
        <taxon>Xenopus</taxon>
    </lineage>
</organism>